<dbReference type="Proteomes" id="UP000289184">
    <property type="component" value="Unassembled WGS sequence"/>
</dbReference>
<keyword evidence="2" id="KW-1185">Reference proteome</keyword>
<gene>
    <name evidence="1" type="ORF">AGI3411_00493</name>
</gene>
<reference evidence="1 2" key="1">
    <citation type="submission" date="2018-07" db="EMBL/GenBank/DDBJ databases">
        <authorList>
            <person name="Peeters C."/>
        </authorList>
    </citation>
    <scope>NUCLEOTIDE SEQUENCE [LARGE SCALE GENOMIC DNA]</scope>
    <source>
        <strain evidence="1 2">LMG 3411</strain>
    </source>
</reference>
<name>A0A446C462_9BURK</name>
<accession>A0A446C462</accession>
<dbReference type="OrthoDB" id="277390at2"/>
<dbReference type="InterPro" id="IPR009858">
    <property type="entry name" value="DUF1415"/>
</dbReference>
<protein>
    <recommendedName>
        <fullName evidence="3">Peptidase</fullName>
    </recommendedName>
</protein>
<dbReference type="RefSeq" id="WP_129525837.1">
    <property type="nucleotide sequence ID" value="NZ_UFQB01000002.1"/>
</dbReference>
<dbReference type="AlphaFoldDB" id="A0A446C462"/>
<proteinExistence type="predicted"/>
<sequence length="185" mass="20879">MISTSDAYANVVAETRDWLTKAVIGLNLCPFAKAVQVKDQIRFAVSDATDAEGVLTDLQDELALLAQTDPEQIDTTLLILPDALDDFLEFNDFEDLSDRLLKRMRLVGELQVATFHPQFQFADTAPDDISNYTNRSPYPILHLLREDSIDRAVESFPDAAEIYEKNIDTMQRLGLEGWKKLMAKP</sequence>
<evidence type="ECO:0000313" key="2">
    <source>
        <dbReference type="Proteomes" id="UP000289184"/>
    </source>
</evidence>
<dbReference type="Pfam" id="PF07209">
    <property type="entry name" value="DUF1415"/>
    <property type="match status" value="1"/>
</dbReference>
<evidence type="ECO:0008006" key="3">
    <source>
        <dbReference type="Google" id="ProtNLM"/>
    </source>
</evidence>
<evidence type="ECO:0000313" key="1">
    <source>
        <dbReference type="EMBL" id="SSW62645.1"/>
    </source>
</evidence>
<dbReference type="EMBL" id="UFQB01000002">
    <property type="protein sequence ID" value="SSW62645.1"/>
    <property type="molecule type" value="Genomic_DNA"/>
</dbReference>
<organism evidence="1 2">
    <name type="scientific">Achromobacter agilis</name>
    <dbReference type="NCBI Taxonomy" id="1353888"/>
    <lineage>
        <taxon>Bacteria</taxon>
        <taxon>Pseudomonadati</taxon>
        <taxon>Pseudomonadota</taxon>
        <taxon>Betaproteobacteria</taxon>
        <taxon>Burkholderiales</taxon>
        <taxon>Alcaligenaceae</taxon>
        <taxon>Achromobacter</taxon>
    </lineage>
</organism>